<dbReference type="SUPFAM" id="SSF49313">
    <property type="entry name" value="Cadherin-like"/>
    <property type="match status" value="8"/>
</dbReference>
<keyword evidence="8" id="KW-1133">Transmembrane helix</keyword>
<evidence type="ECO:0000259" key="12">
    <source>
        <dbReference type="PROSITE" id="PS50268"/>
    </source>
</evidence>
<dbReference type="InterPro" id="IPR020894">
    <property type="entry name" value="Cadherin_CS"/>
</dbReference>
<feature type="domain" description="Cadherin" evidence="12">
    <location>
        <begin position="436"/>
        <end position="543"/>
    </location>
</feature>
<keyword evidence="14" id="KW-1185">Reference proteome</keyword>
<dbReference type="InterPro" id="IPR002126">
    <property type="entry name" value="Cadherin-like_dom"/>
</dbReference>
<evidence type="ECO:0000313" key="14">
    <source>
        <dbReference type="Proteomes" id="UP000257200"/>
    </source>
</evidence>
<keyword evidence="3" id="KW-0812">Transmembrane</keyword>
<keyword evidence="6 11" id="KW-0106">Calcium</keyword>
<protein>
    <submittedName>
        <fullName evidence="13">Protocadherin 2 alpha a 1</fullName>
    </submittedName>
</protein>
<feature type="domain" description="Cadherin" evidence="12">
    <location>
        <begin position="19"/>
        <end position="127"/>
    </location>
</feature>
<dbReference type="SMART" id="SM00112">
    <property type="entry name" value="CA"/>
    <property type="match status" value="7"/>
</dbReference>
<evidence type="ECO:0000256" key="10">
    <source>
        <dbReference type="ARBA" id="ARBA00023180"/>
    </source>
</evidence>
<reference evidence="13" key="1">
    <citation type="submission" date="2025-08" db="UniProtKB">
        <authorList>
            <consortium name="Ensembl"/>
        </authorList>
    </citation>
    <scope>IDENTIFICATION</scope>
</reference>
<evidence type="ECO:0000256" key="8">
    <source>
        <dbReference type="ARBA" id="ARBA00022989"/>
    </source>
</evidence>
<dbReference type="InParanoid" id="A0A3Q1GVK3"/>
<dbReference type="FunFam" id="2.60.40.60:FF:000129">
    <property type="entry name" value="protocadherin alpha-C2 isoform X1"/>
    <property type="match status" value="2"/>
</dbReference>
<dbReference type="CDD" id="cd11304">
    <property type="entry name" value="Cadherin_repeat"/>
    <property type="match status" value="7"/>
</dbReference>
<feature type="domain" description="Cadherin" evidence="12">
    <location>
        <begin position="652"/>
        <end position="757"/>
    </location>
</feature>
<keyword evidence="4" id="KW-0732">Signal</keyword>
<dbReference type="PANTHER" id="PTHR24028">
    <property type="entry name" value="CADHERIN-87A"/>
    <property type="match status" value="1"/>
</dbReference>
<dbReference type="PANTHER" id="PTHR24028:SF241">
    <property type="entry name" value="PROTOCADHERIN 2 ALPHA A 1 PRECURSOR"/>
    <property type="match status" value="1"/>
</dbReference>
<evidence type="ECO:0000256" key="1">
    <source>
        <dbReference type="ARBA" id="ARBA00004251"/>
    </source>
</evidence>
<dbReference type="FunFam" id="2.60.40.60:FF:000007">
    <property type="entry name" value="Protocadherin alpha 2"/>
    <property type="match status" value="2"/>
</dbReference>
<reference evidence="13" key="2">
    <citation type="submission" date="2025-09" db="UniProtKB">
        <authorList>
            <consortium name="Ensembl"/>
        </authorList>
    </citation>
    <scope>IDENTIFICATION</scope>
</reference>
<evidence type="ECO:0000256" key="5">
    <source>
        <dbReference type="ARBA" id="ARBA00022737"/>
    </source>
</evidence>
<keyword evidence="9" id="KW-0472">Membrane</keyword>
<dbReference type="Ensembl" id="ENSAPOT00000030975.1">
    <property type="protein sequence ID" value="ENSAPOP00000034831.1"/>
    <property type="gene ID" value="ENSAPOG00000024365.1"/>
</dbReference>
<dbReference type="PRINTS" id="PR00205">
    <property type="entry name" value="CADHERIN"/>
</dbReference>
<sequence length="845" mass="93458">MHQIIVEVLDVNDNWPKFPEENHTLEVLESAIVGSRFQMEGAHDLDVGVNSLHSYKLHHNQYFRLETEEFGEDGKVPFLVLQRPLDREHTAQHWLLLTATDGGKPSKSGTINITVIVSDINDNPPVCDKQKYTVTIRENAPAGTFLLTVNASDSDQGANGEIEYSLRSKIRGLTSEPFELDSKTGKLTVQGRLDYEEKQVYEIKVLAADKGAVSLSTHCNMVVRVEDVNDNQPEIDITSLSSRIPEDAPPGTVVALMGVTDLDSGVNGQVVCSVPGHLPFDLKPSPDGQSYSLVTKDYLDKETVQMYNITITAKDLGSPALSSAKVIQVDVLDVNDNSPLFTERPYTFYVPENNKAGMSIFSVSATDPDGGENAAVTYSLCRKSPGPSITSFLNINEANGTISALKKLKILVENPLEMHYVIVEITDVNDHSPSFPEKEQMFEIFEQTLPGRRFQLHTARDPDAGMNSIRTYALTSNEHFEIDIRQSDEDKIPFLVLKKSLDREQRSKHLLIITAVDGGKPPRTGTLNVSIIVHDSNDNRPIFSKEIYKIEIQENVPVGTSVFQMNATDPDEGTNSQIEYSLGKTLKKKVYDIFELDKLTGEIKVKGAVDYEENDVYKLDVEASDKGTPPLTGECRVIIKVIDVNDNPPEIEITSLSNTVYEDSKPGTVISLLSVTDKDSGVNGKIISSITSDIPFELKPSYKENIYSIVTKGFLDREEVSHYEITIKATDCGEPPLSTLKTLNIQISDVNDNSPQFSKNPLQFYLSENNVAGSSIFSVSATDKDVNDNAAISYHLVREGSQNDILSFLNVNSENGHITALKIPGSHANTLVLPDRRRASEKVRH</sequence>
<dbReference type="Proteomes" id="UP000257200">
    <property type="component" value="Unplaced"/>
</dbReference>
<evidence type="ECO:0000256" key="4">
    <source>
        <dbReference type="ARBA" id="ARBA00022729"/>
    </source>
</evidence>
<dbReference type="PROSITE" id="PS00232">
    <property type="entry name" value="CADHERIN_1"/>
    <property type="match status" value="5"/>
</dbReference>
<feature type="domain" description="Cadherin" evidence="12">
    <location>
        <begin position="544"/>
        <end position="651"/>
    </location>
</feature>
<dbReference type="GO" id="GO:0009653">
    <property type="term" value="P:anatomical structure morphogenesis"/>
    <property type="evidence" value="ECO:0007669"/>
    <property type="project" value="UniProtKB-ARBA"/>
</dbReference>
<evidence type="ECO:0000256" key="3">
    <source>
        <dbReference type="ARBA" id="ARBA00022692"/>
    </source>
</evidence>
<dbReference type="PROSITE" id="PS50268">
    <property type="entry name" value="CADHERIN_2"/>
    <property type="match status" value="8"/>
</dbReference>
<keyword evidence="10" id="KW-0325">Glycoprotein</keyword>
<keyword evidence="2" id="KW-1003">Cell membrane</keyword>
<dbReference type="GO" id="GO:0007156">
    <property type="term" value="P:homophilic cell adhesion via plasma membrane adhesion molecules"/>
    <property type="evidence" value="ECO:0007669"/>
    <property type="project" value="InterPro"/>
</dbReference>
<evidence type="ECO:0000256" key="9">
    <source>
        <dbReference type="ARBA" id="ARBA00023136"/>
    </source>
</evidence>
<dbReference type="Gene3D" id="2.60.40.60">
    <property type="entry name" value="Cadherins"/>
    <property type="match status" value="8"/>
</dbReference>
<feature type="domain" description="Cadherin" evidence="12">
    <location>
        <begin position="342"/>
        <end position="435"/>
    </location>
</feature>
<keyword evidence="5" id="KW-0677">Repeat</keyword>
<dbReference type="STRING" id="80966.ENSAPOP00000034831"/>
<dbReference type="Pfam" id="PF00028">
    <property type="entry name" value="Cadherin"/>
    <property type="match status" value="7"/>
</dbReference>
<feature type="domain" description="Cadherin" evidence="12">
    <location>
        <begin position="128"/>
        <end position="235"/>
    </location>
</feature>
<dbReference type="GO" id="GO:0005509">
    <property type="term" value="F:calcium ion binding"/>
    <property type="evidence" value="ECO:0007669"/>
    <property type="project" value="UniProtKB-UniRule"/>
</dbReference>
<evidence type="ECO:0000256" key="7">
    <source>
        <dbReference type="ARBA" id="ARBA00022889"/>
    </source>
</evidence>
<dbReference type="AlphaFoldDB" id="A0A3Q1GVK3"/>
<evidence type="ECO:0000256" key="2">
    <source>
        <dbReference type="ARBA" id="ARBA00022475"/>
    </source>
</evidence>
<feature type="domain" description="Cadherin" evidence="12">
    <location>
        <begin position="758"/>
        <end position="822"/>
    </location>
</feature>
<comment type="subcellular location">
    <subcellularLocation>
        <location evidence="1">Cell membrane</location>
        <topology evidence="1">Single-pass type I membrane protein</topology>
    </subcellularLocation>
</comment>
<evidence type="ECO:0000313" key="13">
    <source>
        <dbReference type="Ensembl" id="ENSAPOP00000034831.1"/>
    </source>
</evidence>
<evidence type="ECO:0000256" key="6">
    <source>
        <dbReference type="ARBA" id="ARBA00022837"/>
    </source>
</evidence>
<organism evidence="13 14">
    <name type="scientific">Acanthochromis polyacanthus</name>
    <name type="common">spiny chromis</name>
    <dbReference type="NCBI Taxonomy" id="80966"/>
    <lineage>
        <taxon>Eukaryota</taxon>
        <taxon>Metazoa</taxon>
        <taxon>Chordata</taxon>
        <taxon>Craniata</taxon>
        <taxon>Vertebrata</taxon>
        <taxon>Euteleostomi</taxon>
        <taxon>Actinopterygii</taxon>
        <taxon>Neopterygii</taxon>
        <taxon>Teleostei</taxon>
        <taxon>Neoteleostei</taxon>
        <taxon>Acanthomorphata</taxon>
        <taxon>Ovalentaria</taxon>
        <taxon>Pomacentridae</taxon>
        <taxon>Acanthochromis</taxon>
    </lineage>
</organism>
<accession>A0A3Q1GVK3</accession>
<feature type="domain" description="Cadherin" evidence="12">
    <location>
        <begin position="236"/>
        <end position="341"/>
    </location>
</feature>
<dbReference type="GO" id="GO:0005886">
    <property type="term" value="C:plasma membrane"/>
    <property type="evidence" value="ECO:0007669"/>
    <property type="project" value="UniProtKB-SubCell"/>
</dbReference>
<proteinExistence type="predicted"/>
<dbReference type="GeneTree" id="ENSGT00940000165118"/>
<name>A0A3Q1GVK3_9TELE</name>
<dbReference type="InterPro" id="IPR015919">
    <property type="entry name" value="Cadherin-like_sf"/>
</dbReference>
<evidence type="ECO:0000256" key="11">
    <source>
        <dbReference type="PROSITE-ProRule" id="PRU00043"/>
    </source>
</evidence>
<dbReference type="FunFam" id="2.60.40.60:FF:000002">
    <property type="entry name" value="Protocadherin alpha 2"/>
    <property type="match status" value="2"/>
</dbReference>
<keyword evidence="7" id="KW-0130">Cell adhesion</keyword>
<dbReference type="InterPro" id="IPR050174">
    <property type="entry name" value="Protocadherin/Cadherin-CA"/>
</dbReference>